<evidence type="ECO:0000256" key="1">
    <source>
        <dbReference type="SAM" id="MobiDB-lite"/>
    </source>
</evidence>
<evidence type="ECO:0000313" key="3">
    <source>
        <dbReference type="Proteomes" id="UP000499080"/>
    </source>
</evidence>
<name>A0A4Y2HGN7_ARAVE</name>
<dbReference type="AlphaFoldDB" id="A0A4Y2HGN7"/>
<gene>
    <name evidence="2" type="ORF">AVEN_215888_1</name>
</gene>
<reference evidence="2 3" key="1">
    <citation type="journal article" date="2019" name="Sci. Rep.">
        <title>Orb-weaving spider Araneus ventricosus genome elucidates the spidroin gene catalogue.</title>
        <authorList>
            <person name="Kono N."/>
            <person name="Nakamura H."/>
            <person name="Ohtoshi R."/>
            <person name="Moran D.A.P."/>
            <person name="Shinohara A."/>
            <person name="Yoshida Y."/>
            <person name="Fujiwara M."/>
            <person name="Mori M."/>
            <person name="Tomita M."/>
            <person name="Arakawa K."/>
        </authorList>
    </citation>
    <scope>NUCLEOTIDE SEQUENCE [LARGE SCALE GENOMIC DNA]</scope>
</reference>
<feature type="compositionally biased region" description="Basic and acidic residues" evidence="1">
    <location>
        <begin position="110"/>
        <end position="119"/>
    </location>
</feature>
<comment type="caution">
    <text evidence="2">The sequence shown here is derived from an EMBL/GenBank/DDBJ whole genome shotgun (WGS) entry which is preliminary data.</text>
</comment>
<sequence length="119" mass="13322">MLNGRVGTGPSFARPINARKAYVNQHHFHPSHRNRNLLRNAPFFRQPMMRILPTHAPHRNSCAPHPPSPAEERPFPPPDEGADASGVAWTSRAERSTHPPPPVSVALRSEGLRDEPDHR</sequence>
<evidence type="ECO:0000313" key="2">
    <source>
        <dbReference type="EMBL" id="GBM64517.1"/>
    </source>
</evidence>
<dbReference type="EMBL" id="BGPR01001932">
    <property type="protein sequence ID" value="GBM64517.1"/>
    <property type="molecule type" value="Genomic_DNA"/>
</dbReference>
<dbReference type="Proteomes" id="UP000499080">
    <property type="component" value="Unassembled WGS sequence"/>
</dbReference>
<feature type="compositionally biased region" description="Pro residues" evidence="1">
    <location>
        <begin position="64"/>
        <end position="79"/>
    </location>
</feature>
<keyword evidence="3" id="KW-1185">Reference proteome</keyword>
<organism evidence="2 3">
    <name type="scientific">Araneus ventricosus</name>
    <name type="common">Orbweaver spider</name>
    <name type="synonym">Epeira ventricosa</name>
    <dbReference type="NCBI Taxonomy" id="182803"/>
    <lineage>
        <taxon>Eukaryota</taxon>
        <taxon>Metazoa</taxon>
        <taxon>Ecdysozoa</taxon>
        <taxon>Arthropoda</taxon>
        <taxon>Chelicerata</taxon>
        <taxon>Arachnida</taxon>
        <taxon>Araneae</taxon>
        <taxon>Araneomorphae</taxon>
        <taxon>Entelegynae</taxon>
        <taxon>Araneoidea</taxon>
        <taxon>Araneidae</taxon>
        <taxon>Araneus</taxon>
    </lineage>
</organism>
<protein>
    <submittedName>
        <fullName evidence="2">Uncharacterized protein</fullName>
    </submittedName>
</protein>
<feature type="region of interest" description="Disordered" evidence="1">
    <location>
        <begin position="49"/>
        <end position="119"/>
    </location>
</feature>
<accession>A0A4Y2HGN7</accession>
<proteinExistence type="predicted"/>